<dbReference type="InterPro" id="IPR057326">
    <property type="entry name" value="KR_dom"/>
</dbReference>
<dbReference type="PRINTS" id="PR00081">
    <property type="entry name" value="GDHRDH"/>
</dbReference>
<dbReference type="PRINTS" id="PR00080">
    <property type="entry name" value="SDRFAMILY"/>
</dbReference>
<dbReference type="Gene3D" id="3.40.50.720">
    <property type="entry name" value="NAD(P)-binding Rossmann-like Domain"/>
    <property type="match status" value="1"/>
</dbReference>
<dbReference type="Pfam" id="PF00106">
    <property type="entry name" value="adh_short"/>
    <property type="match status" value="1"/>
</dbReference>
<dbReference type="PANTHER" id="PTHR44169">
    <property type="entry name" value="NADPH-DEPENDENT 1-ACYLDIHYDROXYACETONE PHOSPHATE REDUCTASE"/>
    <property type="match status" value="1"/>
</dbReference>
<reference evidence="6" key="1">
    <citation type="submission" date="2016-10" db="EMBL/GenBank/DDBJ databases">
        <authorList>
            <person name="Varghese N."/>
            <person name="Submissions S."/>
        </authorList>
    </citation>
    <scope>NUCLEOTIDE SEQUENCE [LARGE SCALE GENOMIC DNA]</scope>
    <source>
        <strain evidence="6">CGMCC 1.10329</strain>
    </source>
</reference>
<name>A0A1I5T458_9EURY</name>
<dbReference type="PROSITE" id="PS00061">
    <property type="entry name" value="ADH_SHORT"/>
    <property type="match status" value="1"/>
</dbReference>
<dbReference type="Proteomes" id="UP000183769">
    <property type="component" value="Unassembled WGS sequence"/>
</dbReference>
<dbReference type="InterPro" id="IPR036291">
    <property type="entry name" value="NAD(P)-bd_dom_sf"/>
</dbReference>
<evidence type="ECO:0000256" key="1">
    <source>
        <dbReference type="ARBA" id="ARBA00006484"/>
    </source>
</evidence>
<dbReference type="PANTHER" id="PTHR44169:SF6">
    <property type="entry name" value="NADPH-DEPENDENT 1-ACYLDIHYDROXYACETONE PHOSPHATE REDUCTASE"/>
    <property type="match status" value="1"/>
</dbReference>
<organism evidence="5 6">
    <name type="scientific">Halolamina pelagica</name>
    <dbReference type="NCBI Taxonomy" id="699431"/>
    <lineage>
        <taxon>Archaea</taxon>
        <taxon>Methanobacteriati</taxon>
        <taxon>Methanobacteriota</taxon>
        <taxon>Stenosarchaea group</taxon>
        <taxon>Halobacteria</taxon>
        <taxon>Halobacteriales</taxon>
        <taxon>Haloferacaceae</taxon>
    </lineage>
</organism>
<gene>
    <name evidence="5" type="ORF">SAMN05216277_1089</name>
</gene>
<sequence length="275" mass="30005">MTMAPEATPVVLVTGCSSGIGRATAHQFLDADWRVWATARDPTDITDLADAGCRTAALDVTDGAQIERVVERVVERDGRIDCLVNNAGFGQAGAIEEIPINRLQAQFDVNVFGPVRLIQTVLPHMRNAGGGTIVNVSSLMGRVTYPTRGAYAGSKHALEALSDTLRAEVGGFDIDVVLVEPGTVRTGFEDRLRETEAVLDERPAYARLRRVVDRAQRFAERRGMPPVHVADVIYRAAAADAPKRRYVVGWDARLAILADRVIPTALTDWLYRTLS</sequence>
<dbReference type="InterPro" id="IPR020904">
    <property type="entry name" value="Sc_DH/Rdtase_CS"/>
</dbReference>
<dbReference type="SMART" id="SM00822">
    <property type="entry name" value="PKS_KR"/>
    <property type="match status" value="1"/>
</dbReference>
<dbReference type="InterPro" id="IPR002347">
    <property type="entry name" value="SDR_fam"/>
</dbReference>
<evidence type="ECO:0000259" key="4">
    <source>
        <dbReference type="SMART" id="SM00822"/>
    </source>
</evidence>
<comment type="similarity">
    <text evidence="1 3">Belongs to the short-chain dehydrogenases/reductases (SDR) family.</text>
</comment>
<dbReference type="SUPFAM" id="SSF51735">
    <property type="entry name" value="NAD(P)-binding Rossmann-fold domains"/>
    <property type="match status" value="1"/>
</dbReference>
<evidence type="ECO:0000256" key="2">
    <source>
        <dbReference type="ARBA" id="ARBA00023002"/>
    </source>
</evidence>
<dbReference type="EMBL" id="FOXI01000008">
    <property type="protein sequence ID" value="SFP77809.1"/>
    <property type="molecule type" value="Genomic_DNA"/>
</dbReference>
<dbReference type="CDD" id="cd05374">
    <property type="entry name" value="17beta-HSD-like_SDR_c"/>
    <property type="match status" value="1"/>
</dbReference>
<keyword evidence="6" id="KW-1185">Reference proteome</keyword>
<evidence type="ECO:0000313" key="5">
    <source>
        <dbReference type="EMBL" id="SFP77809.1"/>
    </source>
</evidence>
<accession>A0A1I5T458</accession>
<protein>
    <submittedName>
        <fullName evidence="5">Short-chain dehydrogenase</fullName>
    </submittedName>
</protein>
<keyword evidence="2" id="KW-0560">Oxidoreductase</keyword>
<evidence type="ECO:0000313" key="6">
    <source>
        <dbReference type="Proteomes" id="UP000183769"/>
    </source>
</evidence>
<dbReference type="AlphaFoldDB" id="A0A1I5T458"/>
<feature type="domain" description="Ketoreductase" evidence="4">
    <location>
        <begin position="9"/>
        <end position="180"/>
    </location>
</feature>
<dbReference type="GO" id="GO:0016491">
    <property type="term" value="F:oxidoreductase activity"/>
    <property type="evidence" value="ECO:0007669"/>
    <property type="project" value="UniProtKB-KW"/>
</dbReference>
<proteinExistence type="inferred from homology"/>
<evidence type="ECO:0000256" key="3">
    <source>
        <dbReference type="RuleBase" id="RU000363"/>
    </source>
</evidence>